<accession>A0A2B2KYS7</accession>
<protein>
    <recommendedName>
        <fullName evidence="3">Nucleoside permease</fullName>
    </recommendedName>
</protein>
<evidence type="ECO:0000313" key="2">
    <source>
        <dbReference type="Proteomes" id="UP000224386"/>
    </source>
</evidence>
<proteinExistence type="predicted"/>
<comment type="caution">
    <text evidence="1">The sequence shown here is derived from an EMBL/GenBank/DDBJ whole genome shotgun (WGS) entry which is preliminary data.</text>
</comment>
<dbReference type="Proteomes" id="UP000224386">
    <property type="component" value="Unassembled WGS sequence"/>
</dbReference>
<sequence length="137" mass="16235">MTINRWLEKEDYQAAEKNGIGYNMLYRRVYQMGWNIDKAINTPPRKYQFREQKWLKIALENGVKKKTFLTRVYKGMSPEEAAKRPVKKLRETMEDMVNLAEKNGISYSTFSTRVLKGRWSPQRAATTPIRRAKKKRS</sequence>
<reference evidence="1 2" key="1">
    <citation type="submission" date="2017-09" db="EMBL/GenBank/DDBJ databases">
        <title>Large-scale bioinformatics analysis of Bacillus genomes uncovers conserved roles of natural products in bacterial physiology.</title>
        <authorList>
            <consortium name="Agbiome Team Llc"/>
            <person name="Bleich R.M."/>
            <person name="Grubbs K.J."/>
            <person name="Santa Maria K.C."/>
            <person name="Allen S.E."/>
            <person name="Farag S."/>
            <person name="Shank E.A."/>
            <person name="Bowers A."/>
        </authorList>
    </citation>
    <scope>NUCLEOTIDE SEQUENCE [LARGE SCALE GENOMIC DNA]</scope>
    <source>
        <strain evidence="1 2">AFS070861</strain>
    </source>
</reference>
<dbReference type="RefSeq" id="WP_098615427.1">
    <property type="nucleotide sequence ID" value="NZ_NVAP01000087.1"/>
</dbReference>
<dbReference type="AlphaFoldDB" id="A0A2B2KYS7"/>
<name>A0A2B2KYS7_BACCE</name>
<evidence type="ECO:0000313" key="1">
    <source>
        <dbReference type="EMBL" id="PFQ36403.1"/>
    </source>
</evidence>
<organism evidence="1 2">
    <name type="scientific">Bacillus cereus</name>
    <dbReference type="NCBI Taxonomy" id="1396"/>
    <lineage>
        <taxon>Bacteria</taxon>
        <taxon>Bacillati</taxon>
        <taxon>Bacillota</taxon>
        <taxon>Bacilli</taxon>
        <taxon>Bacillales</taxon>
        <taxon>Bacillaceae</taxon>
        <taxon>Bacillus</taxon>
        <taxon>Bacillus cereus group</taxon>
    </lineage>
</organism>
<dbReference type="EMBL" id="NVAP01000087">
    <property type="protein sequence ID" value="PFQ36403.1"/>
    <property type="molecule type" value="Genomic_DNA"/>
</dbReference>
<evidence type="ECO:0008006" key="3">
    <source>
        <dbReference type="Google" id="ProtNLM"/>
    </source>
</evidence>
<gene>
    <name evidence="1" type="ORF">COK05_30025</name>
</gene>